<dbReference type="EMBL" id="QMEY01000023">
    <property type="protein sequence ID" value="RBQ15410.1"/>
    <property type="molecule type" value="Genomic_DNA"/>
</dbReference>
<evidence type="ECO:0000256" key="1">
    <source>
        <dbReference type="ARBA" id="ARBA00022729"/>
    </source>
</evidence>
<feature type="region of interest" description="Disordered" evidence="2">
    <location>
        <begin position="64"/>
        <end position="141"/>
    </location>
</feature>
<evidence type="ECO:0000313" key="4">
    <source>
        <dbReference type="Proteomes" id="UP000253303"/>
    </source>
</evidence>
<dbReference type="InterPro" id="IPR043504">
    <property type="entry name" value="Peptidase_S1_PA_chymotrypsin"/>
</dbReference>
<dbReference type="InterPro" id="IPR050966">
    <property type="entry name" value="Glutamyl_endopeptidase"/>
</dbReference>
<accession>A0A366LP38</accession>
<dbReference type="RefSeq" id="WP_113985214.1">
    <property type="nucleotide sequence ID" value="NZ_QMEY01000023.1"/>
</dbReference>
<name>A0A366LP38_9ACTN</name>
<dbReference type="PANTHER" id="PTHR15462">
    <property type="entry name" value="SERINE PROTEASE"/>
    <property type="match status" value="1"/>
</dbReference>
<proteinExistence type="predicted"/>
<protein>
    <submittedName>
        <fullName evidence="3">Uncharacterized protein</fullName>
    </submittedName>
</protein>
<dbReference type="Proteomes" id="UP000253303">
    <property type="component" value="Unassembled WGS sequence"/>
</dbReference>
<keyword evidence="4" id="KW-1185">Reference proteome</keyword>
<gene>
    <name evidence="3" type="ORF">DP939_35510</name>
</gene>
<dbReference type="InterPro" id="IPR009003">
    <property type="entry name" value="Peptidase_S1_PA"/>
</dbReference>
<dbReference type="OrthoDB" id="5121599at2"/>
<dbReference type="SUPFAM" id="SSF50494">
    <property type="entry name" value="Trypsin-like serine proteases"/>
    <property type="match status" value="1"/>
</dbReference>
<sequence length="394" mass="41199">MSPHARRLMAALGGLAAAGALVVPTSQGIAHATVTSYGSIPESVLSGKMAATASAAEKVEEYWKPDRLKRADDSTPRTADPKVSSPSSPSSASAGEAAAKAMSGLPTIASNAGPARVGGSSGTTRTLPWTVPPAAPAKSGLTSVRPATVGKVYFRSGGKDYWCSASAVRAKNRSLVATAAHCAFDLRTNEPMENWIFVPAYRQGAQEAGIYVGHTVALDMRYSQGDYDYDYAFVTVHRGFTWQQTKDTKGQPAFRRVDKGLLQDNVGGQGITTSRPVAVNATAFGYPGGPQPDGSKPYNGHTLKTCSGLTSAVKSPTYQLEHGIAIKDCDFTAGASGGPWLASYSATKGTGLLVGINSLSWNRKVDGKNDHISSSYFGPHVRVVYGYASSLKAG</sequence>
<keyword evidence="1" id="KW-0732">Signal</keyword>
<comment type="caution">
    <text evidence="3">The sequence shown here is derived from an EMBL/GenBank/DDBJ whole genome shotgun (WGS) entry which is preliminary data.</text>
</comment>
<dbReference type="Gene3D" id="2.40.10.10">
    <property type="entry name" value="Trypsin-like serine proteases"/>
    <property type="match status" value="2"/>
</dbReference>
<dbReference type="AlphaFoldDB" id="A0A366LP38"/>
<organism evidence="3 4">
    <name type="scientific">Spongiactinospora rosea</name>
    <dbReference type="NCBI Taxonomy" id="2248750"/>
    <lineage>
        <taxon>Bacteria</taxon>
        <taxon>Bacillati</taxon>
        <taxon>Actinomycetota</taxon>
        <taxon>Actinomycetes</taxon>
        <taxon>Streptosporangiales</taxon>
        <taxon>Streptosporangiaceae</taxon>
        <taxon>Spongiactinospora</taxon>
    </lineage>
</organism>
<feature type="compositionally biased region" description="Low complexity" evidence="2">
    <location>
        <begin position="84"/>
        <end position="103"/>
    </location>
</feature>
<evidence type="ECO:0000256" key="2">
    <source>
        <dbReference type="SAM" id="MobiDB-lite"/>
    </source>
</evidence>
<feature type="compositionally biased region" description="Basic and acidic residues" evidence="2">
    <location>
        <begin position="64"/>
        <end position="75"/>
    </location>
</feature>
<evidence type="ECO:0000313" key="3">
    <source>
        <dbReference type="EMBL" id="RBQ15410.1"/>
    </source>
</evidence>
<reference evidence="3 4" key="1">
    <citation type="submission" date="2018-06" db="EMBL/GenBank/DDBJ databases">
        <title>Sphaerisporangium craniellae sp. nov., isolated from a marine sponge in the South China Sea.</title>
        <authorList>
            <person name="Li L."/>
        </authorList>
    </citation>
    <scope>NUCLEOTIDE SEQUENCE [LARGE SCALE GENOMIC DNA]</scope>
    <source>
        <strain evidence="3 4">LHW63015</strain>
    </source>
</reference>